<evidence type="ECO:0000256" key="1">
    <source>
        <dbReference type="ARBA" id="ARBA00022490"/>
    </source>
</evidence>
<keyword evidence="4" id="KW-0143">Chaperone</keyword>
<dbReference type="PIRSF" id="PIRSF005261">
    <property type="entry name" value="Heat_shock_Hsp33"/>
    <property type="match status" value="1"/>
</dbReference>
<dbReference type="GO" id="GO:0051082">
    <property type="term" value="F:unfolded protein binding"/>
    <property type="evidence" value="ECO:0007669"/>
    <property type="project" value="InterPro"/>
</dbReference>
<keyword evidence="5" id="KW-0676">Redox-active center</keyword>
<evidence type="ECO:0000256" key="4">
    <source>
        <dbReference type="ARBA" id="ARBA00023186"/>
    </source>
</evidence>
<dbReference type="Gene3D" id="3.55.30.10">
    <property type="entry name" value="Hsp33 domain"/>
    <property type="match status" value="1"/>
</dbReference>
<keyword evidence="2" id="KW-0862">Zinc</keyword>
<dbReference type="InterPro" id="IPR023212">
    <property type="entry name" value="Hsp33_helix_hairpin_bin_dom_sf"/>
</dbReference>
<dbReference type="InterPro" id="IPR000397">
    <property type="entry name" value="Heat_shock_Hsp33"/>
</dbReference>
<dbReference type="CDD" id="cd00498">
    <property type="entry name" value="Hsp33"/>
    <property type="match status" value="1"/>
</dbReference>
<sequence>MNTDSLTRFLFENAAIRGEIVHLDATWQSVLNKHDYPPVLRRAMGELMAAAALLAATLKLQGALVLQIQGTGPVSLLVVECTGDLAMRATAKWNGELAQGSLLDMIADGRFVITLDPKDGKQAYQGIVPLEGTSVAEILQNYMIRSEQLETRLVLAADDGRAAGMLLQKLPQRVDEDADAWGRSDQLAATLGAQELLELPATEILHRLFHQEDIRLFDPTPVSFHCSCSRARVAAMLRMLGPDEINGVIAERGEMEVHCEFCNQRYAFDRIDVEQVFASGTPAPGGDSRH</sequence>
<dbReference type="InterPro" id="IPR016154">
    <property type="entry name" value="Heat_shock_Hsp33_C"/>
</dbReference>
<organism evidence="6">
    <name type="scientific">mine drainage metagenome</name>
    <dbReference type="NCBI Taxonomy" id="410659"/>
    <lineage>
        <taxon>unclassified sequences</taxon>
        <taxon>metagenomes</taxon>
        <taxon>ecological metagenomes</taxon>
    </lineage>
</organism>
<gene>
    <name evidence="6" type="primary">hslO_10</name>
    <name evidence="6" type="ORF">GALL_389910</name>
</gene>
<dbReference type="PANTHER" id="PTHR30111">
    <property type="entry name" value="33 KDA CHAPERONIN"/>
    <property type="match status" value="1"/>
</dbReference>
<dbReference type="Pfam" id="PF01430">
    <property type="entry name" value="HSP33"/>
    <property type="match status" value="1"/>
</dbReference>
<dbReference type="Gene3D" id="1.10.287.480">
    <property type="entry name" value="helix hairpin bin"/>
    <property type="match status" value="1"/>
</dbReference>
<reference evidence="6" key="1">
    <citation type="submission" date="2016-10" db="EMBL/GenBank/DDBJ databases">
        <title>Sequence of Gallionella enrichment culture.</title>
        <authorList>
            <person name="Poehlein A."/>
            <person name="Muehling M."/>
            <person name="Daniel R."/>
        </authorList>
    </citation>
    <scope>NUCLEOTIDE SEQUENCE</scope>
</reference>
<keyword evidence="3" id="KW-1015">Disulfide bond</keyword>
<evidence type="ECO:0000256" key="5">
    <source>
        <dbReference type="ARBA" id="ARBA00023284"/>
    </source>
</evidence>
<dbReference type="GO" id="GO:0042026">
    <property type="term" value="P:protein refolding"/>
    <property type="evidence" value="ECO:0007669"/>
    <property type="project" value="TreeGrafter"/>
</dbReference>
<dbReference type="PANTHER" id="PTHR30111:SF1">
    <property type="entry name" value="33 KDA CHAPERONIN"/>
    <property type="match status" value="1"/>
</dbReference>
<dbReference type="InterPro" id="IPR016153">
    <property type="entry name" value="Heat_shock_Hsp33_N"/>
</dbReference>
<keyword evidence="1" id="KW-0963">Cytoplasm</keyword>
<dbReference type="SUPFAM" id="SSF64397">
    <property type="entry name" value="Hsp33 domain"/>
    <property type="match status" value="1"/>
</dbReference>
<evidence type="ECO:0000256" key="3">
    <source>
        <dbReference type="ARBA" id="ARBA00023157"/>
    </source>
</evidence>
<dbReference type="NCBIfam" id="NF001033">
    <property type="entry name" value="PRK00114.1"/>
    <property type="match status" value="1"/>
</dbReference>
<dbReference type="HAMAP" id="MF_00117">
    <property type="entry name" value="HslO"/>
    <property type="match status" value="1"/>
</dbReference>
<dbReference type="SUPFAM" id="SSF118352">
    <property type="entry name" value="HSP33 redox switch-like"/>
    <property type="match status" value="1"/>
</dbReference>
<proteinExistence type="inferred from homology"/>
<name>A0A1J5QP43_9ZZZZ</name>
<dbReference type="EMBL" id="MLJW01001244">
    <property type="protein sequence ID" value="OIQ79267.1"/>
    <property type="molecule type" value="Genomic_DNA"/>
</dbReference>
<dbReference type="Gene3D" id="3.90.1280.10">
    <property type="entry name" value="HSP33 redox switch-like"/>
    <property type="match status" value="1"/>
</dbReference>
<protein>
    <submittedName>
        <fullName evidence="6">33 kDa chaperonin</fullName>
    </submittedName>
</protein>
<accession>A0A1J5QP43</accession>
<evidence type="ECO:0000256" key="2">
    <source>
        <dbReference type="ARBA" id="ARBA00022833"/>
    </source>
</evidence>
<dbReference type="GO" id="GO:0044183">
    <property type="term" value="F:protein folding chaperone"/>
    <property type="evidence" value="ECO:0007669"/>
    <property type="project" value="TreeGrafter"/>
</dbReference>
<evidence type="ECO:0000313" key="6">
    <source>
        <dbReference type="EMBL" id="OIQ79267.1"/>
    </source>
</evidence>
<dbReference type="GO" id="GO:0005737">
    <property type="term" value="C:cytoplasm"/>
    <property type="evidence" value="ECO:0007669"/>
    <property type="project" value="InterPro"/>
</dbReference>
<comment type="caution">
    <text evidence="6">The sequence shown here is derived from an EMBL/GenBank/DDBJ whole genome shotgun (WGS) entry which is preliminary data.</text>
</comment>
<dbReference type="AlphaFoldDB" id="A0A1J5QP43"/>